<keyword evidence="2 4" id="KW-0456">Lyase</keyword>
<dbReference type="InterPro" id="IPR029045">
    <property type="entry name" value="ClpP/crotonase-like_dom_sf"/>
</dbReference>
<sequence>MSYETIEVNVAEAIATITINRPKALNALNQQVIAEMHAAVDEIAANENIRALLITGAGDKAFVAGADISELAKLNPVSAKHFASRGHELMFKIEALPIAVIAVVNGFALGGGLELALSCDFIYAADNAKVGQPEINLGIIPGFGGTQRLARIVGRNLAREMILTGMMLSAEEAEKKGIVNRVVPAAELMEAAGKTAKTIARKGRVSVQATKQTIANGMDADLETGCKIEINAFALCMASEDAKEGTSAFLEKRKPEFKGKLNQ</sequence>
<organism evidence="4 5">
    <name type="scientific">Desulfosalsimonas propionicica</name>
    <dbReference type="NCBI Taxonomy" id="332175"/>
    <lineage>
        <taxon>Bacteria</taxon>
        <taxon>Pseudomonadati</taxon>
        <taxon>Thermodesulfobacteriota</taxon>
        <taxon>Desulfobacteria</taxon>
        <taxon>Desulfobacterales</taxon>
        <taxon>Desulfosalsimonadaceae</taxon>
        <taxon>Desulfosalsimonas</taxon>
    </lineage>
</organism>
<dbReference type="PANTHER" id="PTHR11941">
    <property type="entry name" value="ENOYL-COA HYDRATASE-RELATED"/>
    <property type="match status" value="1"/>
</dbReference>
<dbReference type="GO" id="GO:0004300">
    <property type="term" value="F:enoyl-CoA hydratase activity"/>
    <property type="evidence" value="ECO:0007669"/>
    <property type="project" value="UniProtKB-EC"/>
</dbReference>
<dbReference type="RefSeq" id="WP_181551402.1">
    <property type="nucleotide sequence ID" value="NZ_JACDUS010000005.1"/>
</dbReference>
<reference evidence="4 5" key="1">
    <citation type="submission" date="2020-07" db="EMBL/GenBank/DDBJ databases">
        <title>Genomic Encyclopedia of Type Strains, Phase IV (KMG-IV): sequencing the most valuable type-strain genomes for metagenomic binning, comparative biology and taxonomic classification.</title>
        <authorList>
            <person name="Goeker M."/>
        </authorList>
    </citation>
    <scope>NUCLEOTIDE SEQUENCE [LARGE SCALE GENOMIC DNA]</scope>
    <source>
        <strain evidence="4 5">DSM 17721</strain>
    </source>
</reference>
<dbReference type="GO" id="GO:0006635">
    <property type="term" value="P:fatty acid beta-oxidation"/>
    <property type="evidence" value="ECO:0007669"/>
    <property type="project" value="TreeGrafter"/>
</dbReference>
<dbReference type="PROSITE" id="PS00166">
    <property type="entry name" value="ENOYL_COA_HYDRATASE"/>
    <property type="match status" value="1"/>
</dbReference>
<dbReference type="FunFam" id="3.90.226.10:FF:000009">
    <property type="entry name" value="Carnitinyl-CoA dehydratase"/>
    <property type="match status" value="1"/>
</dbReference>
<dbReference type="Proteomes" id="UP000525298">
    <property type="component" value="Unassembled WGS sequence"/>
</dbReference>
<dbReference type="InterPro" id="IPR001753">
    <property type="entry name" value="Enoyl-CoA_hydra/iso"/>
</dbReference>
<gene>
    <name evidence="4" type="ORF">HNR65_002075</name>
</gene>
<protein>
    <submittedName>
        <fullName evidence="4">Enoyl-CoA hydratase</fullName>
        <ecNumber evidence="4">4.2.1.17</ecNumber>
    </submittedName>
</protein>
<dbReference type="CDD" id="cd06558">
    <property type="entry name" value="crotonase-like"/>
    <property type="match status" value="1"/>
</dbReference>
<dbReference type="EC" id="4.2.1.17" evidence="4"/>
<dbReference type="FunFam" id="1.10.12.10:FF:000001">
    <property type="entry name" value="Probable enoyl-CoA hydratase, mitochondrial"/>
    <property type="match status" value="1"/>
</dbReference>
<evidence type="ECO:0000313" key="5">
    <source>
        <dbReference type="Proteomes" id="UP000525298"/>
    </source>
</evidence>
<dbReference type="InterPro" id="IPR014748">
    <property type="entry name" value="Enoyl-CoA_hydra_C"/>
</dbReference>
<comment type="similarity">
    <text evidence="1 3">Belongs to the enoyl-CoA hydratase/isomerase family.</text>
</comment>
<dbReference type="PANTHER" id="PTHR11941:SF54">
    <property type="entry name" value="ENOYL-COA HYDRATASE, MITOCHONDRIAL"/>
    <property type="match status" value="1"/>
</dbReference>
<dbReference type="Gene3D" id="1.10.12.10">
    <property type="entry name" value="Lyase 2-enoyl-coa Hydratase, Chain A, domain 2"/>
    <property type="match status" value="1"/>
</dbReference>
<accession>A0A7W0C9N9</accession>
<dbReference type="Pfam" id="PF00378">
    <property type="entry name" value="ECH_1"/>
    <property type="match status" value="1"/>
</dbReference>
<proteinExistence type="inferred from homology"/>
<name>A0A7W0C9N9_9BACT</name>
<evidence type="ECO:0000313" key="4">
    <source>
        <dbReference type="EMBL" id="MBA2881744.1"/>
    </source>
</evidence>
<dbReference type="Gene3D" id="3.90.226.10">
    <property type="entry name" value="2-enoyl-CoA Hydratase, Chain A, domain 1"/>
    <property type="match status" value="1"/>
</dbReference>
<comment type="caution">
    <text evidence="4">The sequence shown here is derived from an EMBL/GenBank/DDBJ whole genome shotgun (WGS) entry which is preliminary data.</text>
</comment>
<keyword evidence="5" id="KW-1185">Reference proteome</keyword>
<evidence type="ECO:0000256" key="1">
    <source>
        <dbReference type="ARBA" id="ARBA00005254"/>
    </source>
</evidence>
<evidence type="ECO:0000256" key="2">
    <source>
        <dbReference type="ARBA" id="ARBA00023239"/>
    </source>
</evidence>
<dbReference type="AlphaFoldDB" id="A0A7W0C9N9"/>
<dbReference type="EMBL" id="JACDUS010000005">
    <property type="protein sequence ID" value="MBA2881744.1"/>
    <property type="molecule type" value="Genomic_DNA"/>
</dbReference>
<dbReference type="InterPro" id="IPR018376">
    <property type="entry name" value="Enoyl-CoA_hyd/isom_CS"/>
</dbReference>
<evidence type="ECO:0000256" key="3">
    <source>
        <dbReference type="RuleBase" id="RU003707"/>
    </source>
</evidence>
<dbReference type="SUPFAM" id="SSF52096">
    <property type="entry name" value="ClpP/crotonase"/>
    <property type="match status" value="1"/>
</dbReference>